<dbReference type="Proteomes" id="UP000243723">
    <property type="component" value="Unassembled WGS sequence"/>
</dbReference>
<feature type="compositionally biased region" description="Low complexity" evidence="4">
    <location>
        <begin position="309"/>
        <end position="321"/>
    </location>
</feature>
<feature type="compositionally biased region" description="Gly residues" evidence="4">
    <location>
        <begin position="244"/>
        <end position="253"/>
    </location>
</feature>
<comment type="caution">
    <text evidence="5">The sequence shown here is derived from an EMBL/GenBank/DDBJ whole genome shotgun (WGS) entry which is preliminary data.</text>
</comment>
<dbReference type="GO" id="GO:0010468">
    <property type="term" value="P:regulation of gene expression"/>
    <property type="evidence" value="ECO:0007669"/>
    <property type="project" value="TreeGrafter"/>
</dbReference>
<keyword evidence="2 3" id="KW-0040">ANK repeat</keyword>
<feature type="repeat" description="ANK" evidence="3">
    <location>
        <begin position="132"/>
        <end position="164"/>
    </location>
</feature>
<feature type="compositionally biased region" description="Basic and acidic residues" evidence="4">
    <location>
        <begin position="255"/>
        <end position="279"/>
    </location>
</feature>
<dbReference type="InterPro" id="IPR002110">
    <property type="entry name" value="Ankyrin_rpt"/>
</dbReference>
<dbReference type="PROSITE" id="PS50297">
    <property type="entry name" value="ANK_REP_REGION"/>
    <property type="match status" value="2"/>
</dbReference>
<proteinExistence type="predicted"/>
<evidence type="ECO:0000256" key="1">
    <source>
        <dbReference type="ARBA" id="ARBA00022737"/>
    </source>
</evidence>
<dbReference type="SUPFAM" id="SSF48403">
    <property type="entry name" value="Ankyrin repeat"/>
    <property type="match status" value="1"/>
</dbReference>
<sequence>MKDVLLVKRIIQANQGLLRNPDYEDRSNTSLHLAAELGITDIVELLLDAGHEANEISRNTNWETPLMLAAEKSHIEVGELLVSRCGRSIPWVNKKGMDALSISASRASSAALIPLLLSHPEYPATVSHRDGKGNTPLHHASAAGSLKALRLLLEAGADPSAKNTDHWTPIAYSQTVQAEVYFKQLIAEFGGGRQGSTAGSVAPILPPVSSLERLSSRDSATQSTSSLSKTVTNDADLILTATTSGGGGGGGTFIGRERGDSRESNASRGEAMSRTEMLKRKGGGVRLVTEDSERPSTAGETAREWSPVATRRAGTPTTGRPQWSGYEGGRMRASSGE</sequence>
<dbReference type="PROSITE" id="PS50088">
    <property type="entry name" value="ANK_REPEAT"/>
    <property type="match status" value="2"/>
</dbReference>
<gene>
    <name evidence="5" type="ORF">B9Z65_5420</name>
</gene>
<keyword evidence="6" id="KW-1185">Reference proteome</keyword>
<organism evidence="5 6">
    <name type="scientific">Elsinoe australis</name>
    <dbReference type="NCBI Taxonomy" id="40998"/>
    <lineage>
        <taxon>Eukaryota</taxon>
        <taxon>Fungi</taxon>
        <taxon>Dikarya</taxon>
        <taxon>Ascomycota</taxon>
        <taxon>Pezizomycotina</taxon>
        <taxon>Dothideomycetes</taxon>
        <taxon>Dothideomycetidae</taxon>
        <taxon>Myriangiales</taxon>
        <taxon>Elsinoaceae</taxon>
        <taxon>Elsinoe</taxon>
    </lineage>
</organism>
<evidence type="ECO:0000256" key="3">
    <source>
        <dbReference type="PROSITE-ProRule" id="PRU00023"/>
    </source>
</evidence>
<name>A0A2P7ZE14_9PEZI</name>
<feature type="region of interest" description="Disordered" evidence="4">
    <location>
        <begin position="241"/>
        <end position="337"/>
    </location>
</feature>
<dbReference type="PRINTS" id="PR01415">
    <property type="entry name" value="ANKYRIN"/>
</dbReference>
<evidence type="ECO:0000256" key="4">
    <source>
        <dbReference type="SAM" id="MobiDB-lite"/>
    </source>
</evidence>
<dbReference type="PANTHER" id="PTHR24124">
    <property type="entry name" value="ANKYRIN REPEAT FAMILY A"/>
    <property type="match status" value="1"/>
</dbReference>
<dbReference type="EMBL" id="NHZQ01000236">
    <property type="protein sequence ID" value="PSK46452.1"/>
    <property type="molecule type" value="Genomic_DNA"/>
</dbReference>
<dbReference type="AlphaFoldDB" id="A0A2P7ZE14"/>
<reference evidence="5 6" key="1">
    <citation type="submission" date="2017-05" db="EMBL/GenBank/DDBJ databases">
        <title>Draft genome sequence of Elsinoe australis.</title>
        <authorList>
            <person name="Cheng Q."/>
        </authorList>
    </citation>
    <scope>NUCLEOTIDE SEQUENCE [LARGE SCALE GENOMIC DNA]</scope>
    <source>
        <strain evidence="5 6">NL1</strain>
    </source>
</reference>
<evidence type="ECO:0000313" key="5">
    <source>
        <dbReference type="EMBL" id="PSK46452.1"/>
    </source>
</evidence>
<dbReference type="PANTHER" id="PTHR24124:SF14">
    <property type="entry name" value="CHROMOSOME UNDETERMINED SCAFFOLD_25, WHOLE GENOME SHOTGUN SEQUENCE"/>
    <property type="match status" value="1"/>
</dbReference>
<dbReference type="GO" id="GO:0005634">
    <property type="term" value="C:nucleus"/>
    <property type="evidence" value="ECO:0007669"/>
    <property type="project" value="TreeGrafter"/>
</dbReference>
<dbReference type="Gene3D" id="1.25.40.20">
    <property type="entry name" value="Ankyrin repeat-containing domain"/>
    <property type="match status" value="1"/>
</dbReference>
<protein>
    <submittedName>
        <fullName evidence="5">Uncharacterized protein</fullName>
    </submittedName>
</protein>
<evidence type="ECO:0000256" key="2">
    <source>
        <dbReference type="ARBA" id="ARBA00023043"/>
    </source>
</evidence>
<dbReference type="STRING" id="40998.A0A2P7ZE14"/>
<dbReference type="OrthoDB" id="823504at2759"/>
<dbReference type="InterPro" id="IPR036770">
    <property type="entry name" value="Ankyrin_rpt-contain_sf"/>
</dbReference>
<dbReference type="SMART" id="SM00248">
    <property type="entry name" value="ANK"/>
    <property type="match status" value="3"/>
</dbReference>
<accession>A0A2P7ZE14</accession>
<keyword evidence="1" id="KW-0677">Repeat</keyword>
<feature type="repeat" description="ANK" evidence="3">
    <location>
        <begin position="26"/>
        <end position="58"/>
    </location>
</feature>
<evidence type="ECO:0000313" key="6">
    <source>
        <dbReference type="Proteomes" id="UP000243723"/>
    </source>
</evidence>
<dbReference type="Pfam" id="PF12796">
    <property type="entry name" value="Ank_2"/>
    <property type="match status" value="2"/>
</dbReference>